<dbReference type="InterPro" id="IPR002734">
    <property type="entry name" value="RibDG_C"/>
</dbReference>
<accession>A0A8J3WV81</accession>
<dbReference type="InterPro" id="IPR050765">
    <property type="entry name" value="Riboflavin_Biosynth_HTPR"/>
</dbReference>
<feature type="domain" description="Bacterial bifunctional deaminase-reductase C-terminal" evidence="1">
    <location>
        <begin position="3"/>
        <end position="185"/>
    </location>
</feature>
<keyword evidence="3" id="KW-1185">Reference proteome</keyword>
<organism evidence="2 3">
    <name type="scientific">Planobispora takensis</name>
    <dbReference type="NCBI Taxonomy" id="1367882"/>
    <lineage>
        <taxon>Bacteria</taxon>
        <taxon>Bacillati</taxon>
        <taxon>Actinomycetota</taxon>
        <taxon>Actinomycetes</taxon>
        <taxon>Streptosporangiales</taxon>
        <taxon>Streptosporangiaceae</taxon>
        <taxon>Planobispora</taxon>
    </lineage>
</organism>
<dbReference type="AlphaFoldDB" id="A0A8J3WV81"/>
<dbReference type="GO" id="GO:0009231">
    <property type="term" value="P:riboflavin biosynthetic process"/>
    <property type="evidence" value="ECO:0007669"/>
    <property type="project" value="InterPro"/>
</dbReference>
<dbReference type="GO" id="GO:0008703">
    <property type="term" value="F:5-amino-6-(5-phosphoribosylamino)uracil reductase activity"/>
    <property type="evidence" value="ECO:0007669"/>
    <property type="project" value="InterPro"/>
</dbReference>
<dbReference type="Gene3D" id="3.40.430.10">
    <property type="entry name" value="Dihydrofolate Reductase, subunit A"/>
    <property type="match status" value="1"/>
</dbReference>
<dbReference type="InterPro" id="IPR024072">
    <property type="entry name" value="DHFR-like_dom_sf"/>
</dbReference>
<dbReference type="Pfam" id="PF01872">
    <property type="entry name" value="RibD_C"/>
    <property type="match status" value="1"/>
</dbReference>
<name>A0A8J3WV81_9ACTN</name>
<dbReference type="PANTHER" id="PTHR38011">
    <property type="entry name" value="DIHYDROFOLATE REDUCTASE FAMILY PROTEIN (AFU_ORTHOLOGUE AFUA_8G06820)"/>
    <property type="match status" value="1"/>
</dbReference>
<evidence type="ECO:0000259" key="1">
    <source>
        <dbReference type="Pfam" id="PF01872"/>
    </source>
</evidence>
<dbReference type="EMBL" id="BOOK01000032">
    <property type="protein sequence ID" value="GII02408.1"/>
    <property type="molecule type" value="Genomic_DNA"/>
</dbReference>
<reference evidence="2" key="1">
    <citation type="submission" date="2021-01" db="EMBL/GenBank/DDBJ databases">
        <title>Whole genome shotgun sequence of Planobispora takensis NBRC 109077.</title>
        <authorList>
            <person name="Komaki H."/>
            <person name="Tamura T."/>
        </authorList>
    </citation>
    <scope>NUCLEOTIDE SEQUENCE</scope>
    <source>
        <strain evidence="2">NBRC 109077</strain>
    </source>
</reference>
<dbReference type="RefSeq" id="WP_203876744.1">
    <property type="nucleotide sequence ID" value="NZ_BOOK01000032.1"/>
</dbReference>
<gene>
    <name evidence="2" type="ORF">Pta02_44160</name>
</gene>
<evidence type="ECO:0000313" key="3">
    <source>
        <dbReference type="Proteomes" id="UP000634476"/>
    </source>
</evidence>
<evidence type="ECO:0000313" key="2">
    <source>
        <dbReference type="EMBL" id="GII02408.1"/>
    </source>
</evidence>
<protein>
    <submittedName>
        <fullName evidence="2">Deaminase reductase</fullName>
    </submittedName>
</protein>
<dbReference type="SUPFAM" id="SSF53597">
    <property type="entry name" value="Dihydrofolate reductase-like"/>
    <property type="match status" value="1"/>
</dbReference>
<dbReference type="PANTHER" id="PTHR38011:SF2">
    <property type="entry name" value="BIFUNCTIONAL DEAMINASE-REDUCTASE DOMAIN PROTEIN"/>
    <property type="match status" value="1"/>
</dbReference>
<proteinExistence type="predicted"/>
<sequence>MRTLTIVEFVTLDGVMQGFDGPDQDDPGFRHGGWGLPYADPVAQQSGTEGQSATTAYLFGRRTYQRLAAFWPHQPPENAMAAHLNATPKYVATRTLASLEWPNSSRLEGELGPAVRALKESGDGTVTVLGSGELTRQLIAEGLVDAYTLFVHPLLLGGGERLFHAFDKPIPLRLQDVTTTGTGVLVVNYTVQ</sequence>
<dbReference type="Proteomes" id="UP000634476">
    <property type="component" value="Unassembled WGS sequence"/>
</dbReference>
<comment type="caution">
    <text evidence="2">The sequence shown here is derived from an EMBL/GenBank/DDBJ whole genome shotgun (WGS) entry which is preliminary data.</text>
</comment>